<dbReference type="PANTHER" id="PTHR12461">
    <property type="entry name" value="HYPOXIA-INDUCIBLE FACTOR 1 ALPHA INHIBITOR-RELATED"/>
    <property type="match status" value="1"/>
</dbReference>
<dbReference type="Proteomes" id="UP000799421">
    <property type="component" value="Unassembled WGS sequence"/>
</dbReference>
<dbReference type="InterPro" id="IPR003347">
    <property type="entry name" value="JmjC_dom"/>
</dbReference>
<dbReference type="InterPro" id="IPR041667">
    <property type="entry name" value="Cupin_8"/>
</dbReference>
<evidence type="ECO:0000313" key="3">
    <source>
        <dbReference type="Proteomes" id="UP000799421"/>
    </source>
</evidence>
<protein>
    <submittedName>
        <fullName evidence="2">Clavaminate synthase-like protein</fullName>
    </submittedName>
</protein>
<dbReference type="Pfam" id="PF13621">
    <property type="entry name" value="Cupin_8"/>
    <property type="match status" value="1"/>
</dbReference>
<name>A0A6A7C0N1_9PEZI</name>
<accession>A0A6A7C0N1</accession>
<sequence length="271" mass="31049">MTSKQALSTLRYIPELSASQALSNLCPSSRPAVLRNHFPHLPAISKWFSPNRHGTSFLNIDYFTPFRETILPMEISSQDQFARGEQSLGFFIDASQQHNSHWRVYIAQAALSDLPSQLREDFRYYECHQAPLQNANLDPETMVLQAGRGDLYSTSLWLGRAPTYTPLHRDPNHNLFVQIAGQKKVRLCTPDSGRELFERVKGGKGTLRTEEDMMVGEQTEELEQIVWGQDNEIFLEAKLNPGDGLFIPLAWWHSIRSVREGMIGSVNWWFR</sequence>
<dbReference type="PROSITE" id="PS51184">
    <property type="entry name" value="JMJC"/>
    <property type="match status" value="1"/>
</dbReference>
<reference evidence="2" key="1">
    <citation type="journal article" date="2020" name="Stud. Mycol.">
        <title>101 Dothideomycetes genomes: a test case for predicting lifestyles and emergence of pathogens.</title>
        <authorList>
            <person name="Haridas S."/>
            <person name="Albert R."/>
            <person name="Binder M."/>
            <person name="Bloem J."/>
            <person name="Labutti K."/>
            <person name="Salamov A."/>
            <person name="Andreopoulos B."/>
            <person name="Baker S."/>
            <person name="Barry K."/>
            <person name="Bills G."/>
            <person name="Bluhm B."/>
            <person name="Cannon C."/>
            <person name="Castanera R."/>
            <person name="Culley D."/>
            <person name="Daum C."/>
            <person name="Ezra D."/>
            <person name="Gonzalez J."/>
            <person name="Henrissat B."/>
            <person name="Kuo A."/>
            <person name="Liang C."/>
            <person name="Lipzen A."/>
            <person name="Lutzoni F."/>
            <person name="Magnuson J."/>
            <person name="Mondo S."/>
            <person name="Nolan M."/>
            <person name="Ohm R."/>
            <person name="Pangilinan J."/>
            <person name="Park H.-J."/>
            <person name="Ramirez L."/>
            <person name="Alfaro M."/>
            <person name="Sun H."/>
            <person name="Tritt A."/>
            <person name="Yoshinaga Y."/>
            <person name="Zwiers L.-H."/>
            <person name="Turgeon B."/>
            <person name="Goodwin S."/>
            <person name="Spatafora J."/>
            <person name="Crous P."/>
            <person name="Grigoriev I."/>
        </authorList>
    </citation>
    <scope>NUCLEOTIDE SEQUENCE</scope>
    <source>
        <strain evidence="2">CBS 480.64</strain>
    </source>
</reference>
<dbReference type="OrthoDB" id="263283at2759"/>
<evidence type="ECO:0000259" key="1">
    <source>
        <dbReference type="PROSITE" id="PS51184"/>
    </source>
</evidence>
<dbReference type="SUPFAM" id="SSF51197">
    <property type="entry name" value="Clavaminate synthase-like"/>
    <property type="match status" value="1"/>
</dbReference>
<dbReference type="AlphaFoldDB" id="A0A6A7C0N1"/>
<evidence type="ECO:0000313" key="2">
    <source>
        <dbReference type="EMBL" id="KAF2861071.1"/>
    </source>
</evidence>
<dbReference type="EMBL" id="MU005975">
    <property type="protein sequence ID" value="KAF2861071.1"/>
    <property type="molecule type" value="Genomic_DNA"/>
</dbReference>
<gene>
    <name evidence="2" type="ORF">K470DRAFT_215688</name>
</gene>
<organism evidence="2 3">
    <name type="scientific">Piedraia hortae CBS 480.64</name>
    <dbReference type="NCBI Taxonomy" id="1314780"/>
    <lineage>
        <taxon>Eukaryota</taxon>
        <taxon>Fungi</taxon>
        <taxon>Dikarya</taxon>
        <taxon>Ascomycota</taxon>
        <taxon>Pezizomycotina</taxon>
        <taxon>Dothideomycetes</taxon>
        <taxon>Dothideomycetidae</taxon>
        <taxon>Capnodiales</taxon>
        <taxon>Piedraiaceae</taxon>
        <taxon>Piedraia</taxon>
    </lineage>
</organism>
<keyword evidence="3" id="KW-1185">Reference proteome</keyword>
<proteinExistence type="predicted"/>
<feature type="domain" description="JmjC" evidence="1">
    <location>
        <begin position="127"/>
        <end position="271"/>
    </location>
</feature>
<dbReference type="Gene3D" id="2.60.120.650">
    <property type="entry name" value="Cupin"/>
    <property type="match status" value="1"/>
</dbReference>
<dbReference type="PANTHER" id="PTHR12461:SF105">
    <property type="entry name" value="HYPOXIA-INDUCIBLE FACTOR 1-ALPHA INHIBITOR"/>
    <property type="match status" value="1"/>
</dbReference>